<name>A0A9P7USB8_9AGAR</name>
<dbReference type="OrthoDB" id="408493at2759"/>
<reference evidence="1" key="1">
    <citation type="journal article" date="2021" name="Genome Biol. Evol.">
        <title>The assembled and annotated genome of the fairy-ring fungus Marasmius oreades.</title>
        <authorList>
            <person name="Hiltunen M."/>
            <person name="Ament-Velasquez S.L."/>
            <person name="Johannesson H."/>
        </authorList>
    </citation>
    <scope>NUCLEOTIDE SEQUENCE</scope>
    <source>
        <strain evidence="1">03SP1</strain>
    </source>
</reference>
<accession>A0A9P7USB8</accession>
<dbReference type="KEGG" id="more:E1B28_008645"/>
<dbReference type="AlphaFoldDB" id="A0A9P7USB8"/>
<sequence>MGKTFVPHLFTSSARFLLIGLRHCAYTCCIISLSLFDSHVFTQFLFNNLVSIPPCISGPEGGEPLVDSEEGEALLFNSTLDETAVLPTDLGQSGYDVVPEGQHAIAQPLKPNHYHVD</sequence>
<protein>
    <submittedName>
        <fullName evidence="1">Uncharacterized protein</fullName>
    </submittedName>
</protein>
<evidence type="ECO:0000313" key="1">
    <source>
        <dbReference type="EMBL" id="KAG7092283.1"/>
    </source>
</evidence>
<dbReference type="GeneID" id="66077721"/>
<dbReference type="RefSeq" id="XP_043008753.1">
    <property type="nucleotide sequence ID" value="XM_043153469.1"/>
</dbReference>
<organism evidence="1 2">
    <name type="scientific">Marasmius oreades</name>
    <name type="common">fairy-ring Marasmius</name>
    <dbReference type="NCBI Taxonomy" id="181124"/>
    <lineage>
        <taxon>Eukaryota</taxon>
        <taxon>Fungi</taxon>
        <taxon>Dikarya</taxon>
        <taxon>Basidiomycota</taxon>
        <taxon>Agaricomycotina</taxon>
        <taxon>Agaricomycetes</taxon>
        <taxon>Agaricomycetidae</taxon>
        <taxon>Agaricales</taxon>
        <taxon>Marasmiineae</taxon>
        <taxon>Marasmiaceae</taxon>
        <taxon>Marasmius</taxon>
    </lineage>
</organism>
<proteinExistence type="predicted"/>
<dbReference type="EMBL" id="CM032185">
    <property type="protein sequence ID" value="KAG7092283.1"/>
    <property type="molecule type" value="Genomic_DNA"/>
</dbReference>
<gene>
    <name evidence="1" type="ORF">E1B28_008645</name>
</gene>
<evidence type="ECO:0000313" key="2">
    <source>
        <dbReference type="Proteomes" id="UP001049176"/>
    </source>
</evidence>
<comment type="caution">
    <text evidence="1">The sequence shown here is derived from an EMBL/GenBank/DDBJ whole genome shotgun (WGS) entry which is preliminary data.</text>
</comment>
<keyword evidence="2" id="KW-1185">Reference proteome</keyword>
<dbReference type="Proteomes" id="UP001049176">
    <property type="component" value="Chromosome 5"/>
</dbReference>